<feature type="transmembrane region" description="Helical" evidence="4">
    <location>
        <begin position="335"/>
        <end position="356"/>
    </location>
</feature>
<protein>
    <submittedName>
        <fullName evidence="5">Tetratricopeptide repeat protein</fullName>
    </submittedName>
</protein>
<feature type="transmembrane region" description="Helical" evidence="4">
    <location>
        <begin position="303"/>
        <end position="323"/>
    </location>
</feature>
<dbReference type="Pfam" id="PF13424">
    <property type="entry name" value="TPR_12"/>
    <property type="match status" value="1"/>
</dbReference>
<name>A0A936ZRG5_9FLAO</name>
<feature type="transmembrane region" description="Helical" evidence="4">
    <location>
        <begin position="159"/>
        <end position="175"/>
    </location>
</feature>
<organism evidence="5 6">
    <name type="scientific">Aquimarina mytili</name>
    <dbReference type="NCBI Taxonomy" id="874423"/>
    <lineage>
        <taxon>Bacteria</taxon>
        <taxon>Pseudomonadati</taxon>
        <taxon>Bacteroidota</taxon>
        <taxon>Flavobacteriia</taxon>
        <taxon>Flavobacteriales</taxon>
        <taxon>Flavobacteriaceae</taxon>
        <taxon>Aquimarina</taxon>
    </lineage>
</organism>
<feature type="repeat" description="TPR" evidence="3">
    <location>
        <begin position="471"/>
        <end position="504"/>
    </location>
</feature>
<dbReference type="InterPro" id="IPR052346">
    <property type="entry name" value="O-mannosyl-transferase_TMTC"/>
</dbReference>
<evidence type="ECO:0000313" key="6">
    <source>
        <dbReference type="Proteomes" id="UP000651057"/>
    </source>
</evidence>
<evidence type="ECO:0000256" key="1">
    <source>
        <dbReference type="ARBA" id="ARBA00022737"/>
    </source>
</evidence>
<evidence type="ECO:0000256" key="3">
    <source>
        <dbReference type="PROSITE-ProRule" id="PRU00339"/>
    </source>
</evidence>
<dbReference type="PROSITE" id="PS50293">
    <property type="entry name" value="TPR_REGION"/>
    <property type="match status" value="1"/>
</dbReference>
<dbReference type="PANTHER" id="PTHR44227:SF3">
    <property type="entry name" value="PROTEIN O-MANNOSYL-TRANSFERASE TMTC4"/>
    <property type="match status" value="1"/>
</dbReference>
<dbReference type="Proteomes" id="UP000651057">
    <property type="component" value="Unassembled WGS sequence"/>
</dbReference>
<comment type="caution">
    <text evidence="5">The sequence shown here is derived from an EMBL/GenBank/DDBJ whole genome shotgun (WGS) entry which is preliminary data.</text>
</comment>
<feature type="transmembrane region" description="Helical" evidence="4">
    <location>
        <begin position="95"/>
        <end position="115"/>
    </location>
</feature>
<feature type="transmembrane region" description="Helical" evidence="4">
    <location>
        <begin position="362"/>
        <end position="381"/>
    </location>
</feature>
<evidence type="ECO:0000256" key="4">
    <source>
        <dbReference type="SAM" id="Phobius"/>
    </source>
</evidence>
<feature type="transmembrane region" description="Helical" evidence="4">
    <location>
        <begin position="12"/>
        <end position="30"/>
    </location>
</feature>
<dbReference type="InterPro" id="IPR011990">
    <property type="entry name" value="TPR-like_helical_dom_sf"/>
</dbReference>
<dbReference type="SUPFAM" id="SSF48452">
    <property type="entry name" value="TPR-like"/>
    <property type="match status" value="1"/>
</dbReference>
<evidence type="ECO:0000313" key="5">
    <source>
        <dbReference type="EMBL" id="MBL0683358.1"/>
    </source>
</evidence>
<dbReference type="RefSeq" id="WP_201918301.1">
    <property type="nucleotide sequence ID" value="NZ_BAABAX010000008.1"/>
</dbReference>
<evidence type="ECO:0000256" key="2">
    <source>
        <dbReference type="ARBA" id="ARBA00022803"/>
    </source>
</evidence>
<accession>A0A936ZRG5</accession>
<keyword evidence="6" id="KW-1185">Reference proteome</keyword>
<sequence>MFKNFTSKKFEYRALITILIVTLFVYFNHFDNPFFFDDTHTISENESIRSLSNWTEFFTNADTFSSLPANRAYRPMITLKNAIDYSIAGGLNPRYYHYHIFFWFLVLITLLFLLSKHIYKESDSKNKFIGVTALFATAWFAVHTANAETINYICARSDSFSTLCIVASLLLYIYPTTRKWHLYILTMIIGIWTKQTGVMFFPILFVYILLFEEYELISEFKKDTKQKVIKILKKIAPAGIIAASLFLFNQYYLTPKSTDSTNYLVSRFEYISTQCYVIMHYLGNFILPIDLSADPDIAIIKPWYSIKIILGFLVIAALIFIMIKAAMHKKSKPIAFGIAWFFIALLPTTLNPLFQIANDHRMFFPFVGLFIAVPWGIKMALEKYDFLERSKNYSRYIVSISLLIIAAHAYGTIQRNKIWDSSDSLWLDVVVKSPKNGRGLMNYGLTHMANGNYEVALEYFNRALEYTPNYYTLYINLGILNGGMNNHAKAIQHFESAIALNSSSPAPEFYYGRYLVGQKKYNEAQVYLKKAIEKSPNHTKSKELLSLISNDIKQPEEEINSLLEEIKNKPSPRLYLDLSIKYYEIQNYAMSIAASKELLKLDPNNADAYNNMCVAYNQLKQWKLGAEACAKAIEINPNFQLAKNNLKWAENNIPNK</sequence>
<keyword evidence="4" id="KW-0812">Transmembrane</keyword>
<reference evidence="5" key="1">
    <citation type="submission" date="2021-01" db="EMBL/GenBank/DDBJ databases">
        <authorList>
            <person name="Zhong Y.L."/>
        </authorList>
    </citation>
    <scope>NUCLEOTIDE SEQUENCE</scope>
    <source>
        <strain evidence="5">KCTC 23302</strain>
    </source>
</reference>
<keyword evidence="4" id="KW-1133">Transmembrane helix</keyword>
<proteinExistence type="predicted"/>
<dbReference type="Gene3D" id="1.25.40.10">
    <property type="entry name" value="Tetratricopeptide repeat domain"/>
    <property type="match status" value="2"/>
</dbReference>
<keyword evidence="1" id="KW-0677">Repeat</keyword>
<dbReference type="EMBL" id="JAERQJ010000003">
    <property type="protein sequence ID" value="MBL0683358.1"/>
    <property type="molecule type" value="Genomic_DNA"/>
</dbReference>
<feature type="transmembrane region" description="Helical" evidence="4">
    <location>
        <begin position="393"/>
        <end position="411"/>
    </location>
</feature>
<dbReference type="AlphaFoldDB" id="A0A936ZRG5"/>
<keyword evidence="2 3" id="KW-0802">TPR repeat</keyword>
<dbReference type="PANTHER" id="PTHR44227">
    <property type="match status" value="1"/>
</dbReference>
<feature type="repeat" description="TPR" evidence="3">
    <location>
        <begin position="572"/>
        <end position="605"/>
    </location>
</feature>
<gene>
    <name evidence="5" type="ORF">JJQ60_07505</name>
</gene>
<dbReference type="SMART" id="SM00028">
    <property type="entry name" value="TPR"/>
    <property type="match status" value="5"/>
</dbReference>
<dbReference type="InterPro" id="IPR019734">
    <property type="entry name" value="TPR_rpt"/>
</dbReference>
<feature type="repeat" description="TPR" evidence="3">
    <location>
        <begin position="437"/>
        <end position="470"/>
    </location>
</feature>
<feature type="transmembrane region" description="Helical" evidence="4">
    <location>
        <begin position="182"/>
        <end position="211"/>
    </location>
</feature>
<feature type="transmembrane region" description="Helical" evidence="4">
    <location>
        <begin position="231"/>
        <end position="252"/>
    </location>
</feature>
<keyword evidence="4" id="KW-0472">Membrane</keyword>
<dbReference type="PROSITE" id="PS50005">
    <property type="entry name" value="TPR"/>
    <property type="match status" value="3"/>
</dbReference>